<evidence type="ECO:0000313" key="3">
    <source>
        <dbReference type="Proteomes" id="UP000292118"/>
    </source>
</evidence>
<dbReference type="EMBL" id="CP035493">
    <property type="protein sequence ID" value="QAY69526.1"/>
    <property type="molecule type" value="Genomic_DNA"/>
</dbReference>
<feature type="compositionally biased region" description="Low complexity" evidence="1">
    <location>
        <begin position="50"/>
        <end position="62"/>
    </location>
</feature>
<sequence>MSAQKKRGLGRGLGALIPSGPEGDRPVDVFFPAGARVESEEGQQTASVLPPLAAPAEGRAAASTGRSGSWDAAMSSGRLAIRTSGVARPATASDGSGDPVPDQELDEAVAGSVLVLEETGAATLPI</sequence>
<proteinExistence type="predicted"/>
<dbReference type="Proteomes" id="UP000292118">
    <property type="component" value="Chromosome"/>
</dbReference>
<accession>A0A4P6F2Q5</accession>
<reference evidence="2 3" key="1">
    <citation type="submission" date="2019-01" db="EMBL/GenBank/DDBJ databases">
        <title>Genome sequencing of strain FW10M-9.</title>
        <authorList>
            <person name="Heo J."/>
            <person name="Kim S.-J."/>
            <person name="Kim J.-S."/>
            <person name="Hong S.-B."/>
            <person name="Kwon S.-W."/>
        </authorList>
    </citation>
    <scope>NUCLEOTIDE SEQUENCE [LARGE SCALE GENOMIC DNA]</scope>
    <source>
        <strain evidence="2 3">FW10M-9</strain>
    </source>
</reference>
<protein>
    <submittedName>
        <fullName evidence="2">Uncharacterized protein</fullName>
    </submittedName>
</protein>
<feature type="region of interest" description="Disordered" evidence="1">
    <location>
        <begin position="1"/>
        <end position="105"/>
    </location>
</feature>
<evidence type="ECO:0000313" key="2">
    <source>
        <dbReference type="EMBL" id="QAY69526.1"/>
    </source>
</evidence>
<dbReference type="AlphaFoldDB" id="A0A4P6F2Q5"/>
<evidence type="ECO:0000256" key="1">
    <source>
        <dbReference type="SAM" id="MobiDB-lite"/>
    </source>
</evidence>
<gene>
    <name evidence="2" type="ORF">ET471_05265</name>
</gene>
<organism evidence="2 3">
    <name type="scientific">Xylanimonas protaetiae</name>
    <dbReference type="NCBI Taxonomy" id="2509457"/>
    <lineage>
        <taxon>Bacteria</taxon>
        <taxon>Bacillati</taxon>
        <taxon>Actinomycetota</taxon>
        <taxon>Actinomycetes</taxon>
        <taxon>Micrococcales</taxon>
        <taxon>Promicromonosporaceae</taxon>
        <taxon>Xylanimonas</taxon>
    </lineage>
</organism>
<keyword evidence="3" id="KW-1185">Reference proteome</keyword>
<dbReference type="KEGG" id="xya:ET471_05265"/>
<name>A0A4P6F2Q5_9MICO</name>